<accession>A0ACC7P167</accession>
<evidence type="ECO:0000313" key="1">
    <source>
        <dbReference type="EMBL" id="MFM9330170.1"/>
    </source>
</evidence>
<name>A0ACC7P167_9BACL</name>
<keyword evidence="2" id="KW-1185">Reference proteome</keyword>
<comment type="caution">
    <text evidence="1">The sequence shown here is derived from an EMBL/GenBank/DDBJ whole genome shotgun (WGS) entry which is preliminary data.</text>
</comment>
<gene>
    <name evidence="1" type="ORF">ACI1P1_17865</name>
</gene>
<reference evidence="1" key="1">
    <citation type="submission" date="2024-12" db="EMBL/GenBank/DDBJ databases">
        <authorList>
            <person name="Wu N."/>
        </authorList>
    </citation>
    <scope>NUCLEOTIDE SEQUENCE</scope>
    <source>
        <strain evidence="1">P15</strain>
    </source>
</reference>
<dbReference type="EMBL" id="JBJURJ010000012">
    <property type="protein sequence ID" value="MFM9330170.1"/>
    <property type="molecule type" value="Genomic_DNA"/>
</dbReference>
<organism evidence="1 2">
    <name type="scientific">Paenibacillus mesotrionivorans</name>
    <dbReference type="NCBI Taxonomy" id="3160968"/>
    <lineage>
        <taxon>Bacteria</taxon>
        <taxon>Bacillati</taxon>
        <taxon>Bacillota</taxon>
        <taxon>Bacilli</taxon>
        <taxon>Bacillales</taxon>
        <taxon>Paenibacillaceae</taxon>
        <taxon>Paenibacillus</taxon>
    </lineage>
</organism>
<evidence type="ECO:0000313" key="2">
    <source>
        <dbReference type="Proteomes" id="UP001631969"/>
    </source>
</evidence>
<dbReference type="Proteomes" id="UP001631969">
    <property type="component" value="Unassembled WGS sequence"/>
</dbReference>
<proteinExistence type="predicted"/>
<sequence length="216" mass="23146">MRGMKPAIAAAVIGAGMWLSGGCSGAEGPQMAGDSDRGESLLVRALSELDKGRITVKASGAEIVTDGIVLPAVQPDLLASTWGRWSADYREAVKLVQLMDRSVEIQRPTAQLQATTLVVSLAPESWSRAVKEAMELRLAELRRATELLADQQARGAAEKELDALEAMARSLTAEGSCTIRLNPATGKPERLIMESRMVYGETGGARGETVRTIYDF</sequence>
<protein>
    <submittedName>
        <fullName evidence="1">Uncharacterized protein</fullName>
    </submittedName>
</protein>